<dbReference type="HOGENOM" id="CLU_3188521_0_0_9"/>
<name>C7G564_9FIRM</name>
<organism evidence="1 2">
    <name type="scientific">Roseburia intestinalis L1-82</name>
    <dbReference type="NCBI Taxonomy" id="536231"/>
    <lineage>
        <taxon>Bacteria</taxon>
        <taxon>Bacillati</taxon>
        <taxon>Bacillota</taxon>
        <taxon>Clostridia</taxon>
        <taxon>Lachnospirales</taxon>
        <taxon>Lachnospiraceae</taxon>
        <taxon>Roseburia</taxon>
    </lineage>
</organism>
<evidence type="ECO:0000313" key="2">
    <source>
        <dbReference type="Proteomes" id="UP000004828"/>
    </source>
</evidence>
<sequence>MKKYSFVKKQGVKRPYCRMECVIEPLRRKQKQSPSHFRRVRYRTWR</sequence>
<gene>
    <name evidence="1" type="ORF">ROSINTL182_05021</name>
</gene>
<protein>
    <submittedName>
        <fullName evidence="1">Uncharacterized protein</fullName>
    </submittedName>
</protein>
<proteinExistence type="predicted"/>
<dbReference type="Proteomes" id="UP000004828">
    <property type="component" value="Unassembled WGS sequence"/>
</dbReference>
<accession>C7G564</accession>
<comment type="caution">
    <text evidence="1">The sequence shown here is derived from an EMBL/GenBank/DDBJ whole genome shotgun (WGS) entry which is preliminary data.</text>
</comment>
<evidence type="ECO:0000313" key="1">
    <source>
        <dbReference type="EMBL" id="EEV03050.1"/>
    </source>
</evidence>
<dbReference type="AlphaFoldDB" id="C7G564"/>
<dbReference type="EMBL" id="ABYJ02000001">
    <property type="protein sequence ID" value="EEV03050.1"/>
    <property type="molecule type" value="Genomic_DNA"/>
</dbReference>
<reference evidence="1 2" key="1">
    <citation type="submission" date="2009-08" db="EMBL/GenBank/DDBJ databases">
        <authorList>
            <person name="Weinstock G."/>
            <person name="Sodergren E."/>
            <person name="Clifton S."/>
            <person name="Fulton L."/>
            <person name="Fulton B."/>
            <person name="Courtney L."/>
            <person name="Fronick C."/>
            <person name="Harrison M."/>
            <person name="Strong C."/>
            <person name="Farmer C."/>
            <person name="Delahaunty K."/>
            <person name="Markovic C."/>
            <person name="Hall O."/>
            <person name="Minx P."/>
            <person name="Tomlinson C."/>
            <person name="Mitreva M."/>
            <person name="Nelson J."/>
            <person name="Hou S."/>
            <person name="Wollam A."/>
            <person name="Pepin K.H."/>
            <person name="Johnson M."/>
            <person name="Bhonagiri V."/>
            <person name="Nash W.E."/>
            <person name="Warren W."/>
            <person name="Chinwalla A."/>
            <person name="Mardis E.R."/>
            <person name="Wilson R.K."/>
        </authorList>
    </citation>
    <scope>NUCLEOTIDE SEQUENCE [LARGE SCALE GENOMIC DNA]</scope>
    <source>
        <strain evidence="1 2">L1-82</strain>
    </source>
</reference>